<dbReference type="EMBL" id="MFJB01000063">
    <property type="protein sequence ID" value="OGF99413.1"/>
    <property type="molecule type" value="Genomic_DNA"/>
</dbReference>
<keyword evidence="2" id="KW-0032">Aminotransferase</keyword>
<comment type="cofactor">
    <cofactor evidence="1 5">
        <name>pyridoxal 5'-phosphate</name>
        <dbReference type="ChEBI" id="CHEBI:597326"/>
    </cofactor>
</comment>
<evidence type="ECO:0000256" key="4">
    <source>
        <dbReference type="ARBA" id="ARBA00022898"/>
    </source>
</evidence>
<keyword evidence="3" id="KW-0808">Transferase</keyword>
<feature type="domain" description="Aminotransferase class I/classII large" evidence="6">
    <location>
        <begin position="52"/>
        <end position="373"/>
    </location>
</feature>
<gene>
    <name evidence="7" type="ORF">A2153_00840</name>
</gene>
<reference evidence="7 8" key="1">
    <citation type="journal article" date="2016" name="Nat. Commun.">
        <title>Thousands of microbial genomes shed light on interconnected biogeochemical processes in an aquifer system.</title>
        <authorList>
            <person name="Anantharaman K."/>
            <person name="Brown C.T."/>
            <person name="Hug L.A."/>
            <person name="Sharon I."/>
            <person name="Castelle C.J."/>
            <person name="Probst A.J."/>
            <person name="Thomas B.C."/>
            <person name="Singh A."/>
            <person name="Wilkins M.J."/>
            <person name="Karaoz U."/>
            <person name="Brodie E.L."/>
            <person name="Williams K.H."/>
            <person name="Hubbard S.S."/>
            <person name="Banfield J.F."/>
        </authorList>
    </citation>
    <scope>NUCLEOTIDE SEQUENCE [LARGE SCALE GENOMIC DNA]</scope>
</reference>
<dbReference type="InterPro" id="IPR015421">
    <property type="entry name" value="PyrdxlP-dep_Trfase_major"/>
</dbReference>
<comment type="similarity">
    <text evidence="5">Belongs to the class-II pyridoxal-phosphate-dependent aminotransferase family.</text>
</comment>
<evidence type="ECO:0000313" key="7">
    <source>
        <dbReference type="EMBL" id="OGF99413.1"/>
    </source>
</evidence>
<evidence type="ECO:0000259" key="6">
    <source>
        <dbReference type="Pfam" id="PF00155"/>
    </source>
</evidence>
<evidence type="ECO:0000256" key="1">
    <source>
        <dbReference type="ARBA" id="ARBA00001933"/>
    </source>
</evidence>
<dbReference type="InterPro" id="IPR001917">
    <property type="entry name" value="Aminotrans_II_pyridoxalP_BS"/>
</dbReference>
<keyword evidence="4 5" id="KW-0663">Pyridoxal phosphate</keyword>
<evidence type="ECO:0000256" key="5">
    <source>
        <dbReference type="RuleBase" id="RU003693"/>
    </source>
</evidence>
<dbReference type="Proteomes" id="UP000177396">
    <property type="component" value="Unassembled WGS sequence"/>
</dbReference>
<dbReference type="InterPro" id="IPR015424">
    <property type="entry name" value="PyrdxlP-dep_Trfase"/>
</dbReference>
<dbReference type="PANTHER" id="PTHR43643">
    <property type="entry name" value="HISTIDINOL-PHOSPHATE AMINOTRANSFERASE 2"/>
    <property type="match status" value="1"/>
</dbReference>
<dbReference type="InterPro" id="IPR004839">
    <property type="entry name" value="Aminotransferase_I/II_large"/>
</dbReference>
<dbReference type="GO" id="GO:0030170">
    <property type="term" value="F:pyridoxal phosphate binding"/>
    <property type="evidence" value="ECO:0007669"/>
    <property type="project" value="InterPro"/>
</dbReference>
<dbReference type="InterPro" id="IPR050106">
    <property type="entry name" value="HistidinolP_aminotransfase"/>
</dbReference>
<dbReference type="SUPFAM" id="SSF53383">
    <property type="entry name" value="PLP-dependent transferases"/>
    <property type="match status" value="1"/>
</dbReference>
<dbReference type="PANTHER" id="PTHR43643:SF3">
    <property type="entry name" value="HISTIDINOL-PHOSPHATE AMINOTRANSFERASE"/>
    <property type="match status" value="1"/>
</dbReference>
<dbReference type="InterPro" id="IPR015422">
    <property type="entry name" value="PyrdxlP-dep_Trfase_small"/>
</dbReference>
<dbReference type="CDD" id="cd00609">
    <property type="entry name" value="AAT_like"/>
    <property type="match status" value="1"/>
</dbReference>
<protein>
    <recommendedName>
        <fullName evidence="6">Aminotransferase class I/classII large domain-containing protein</fullName>
    </recommendedName>
</protein>
<dbReference type="GO" id="GO:0008483">
    <property type="term" value="F:transaminase activity"/>
    <property type="evidence" value="ECO:0007669"/>
    <property type="project" value="UniProtKB-KW"/>
</dbReference>
<dbReference type="Pfam" id="PF00155">
    <property type="entry name" value="Aminotran_1_2"/>
    <property type="match status" value="1"/>
</dbReference>
<sequence length="382" mass="43205">MDEKNEKIKKILQIMKKQVEKYFVPWLIPLKMYISDHIELAWKNPRLHRMMSNENPLPPSTKILKTINRYAKLANRYPDQGLIIRSKISRMNKLPGPENVVLGNGSSEIFDMIYRTFLTPGDQVIQQTPCFGIYKLRTEVLGGKIVSVPMIYKNKKLLYDAEGILKAITAKTKIITIANPNNPTGNFMEVKDYIRIAETGIPFVIDEAYIEYAGFGKSQVNLIKTFNNVIISRTLSKAYGLAGLRFGYLLADNIVAEKIAATLLPWNVGTISMWTALTALEDKAELKKRVNFNNAQIKYITENLKGIPGLVVFASFGNYILFDAGHVGKKGEDVIAFAQKKGIILRGDKPKYGSAGWFRVTIGTKQENKLFVKIIKEFFVKN</sequence>
<accession>A0A1F5YH07</accession>
<proteinExistence type="inferred from homology"/>
<name>A0A1F5YH07_9BACT</name>
<evidence type="ECO:0000256" key="3">
    <source>
        <dbReference type="ARBA" id="ARBA00022679"/>
    </source>
</evidence>
<organism evidence="7 8">
    <name type="scientific">Candidatus Gottesmanbacteria bacterium RBG_16_38_7b</name>
    <dbReference type="NCBI Taxonomy" id="1798372"/>
    <lineage>
        <taxon>Bacteria</taxon>
        <taxon>Candidatus Gottesmaniibacteriota</taxon>
    </lineage>
</organism>
<dbReference type="Gene3D" id="3.40.640.10">
    <property type="entry name" value="Type I PLP-dependent aspartate aminotransferase-like (Major domain)"/>
    <property type="match status" value="1"/>
</dbReference>
<dbReference type="Gene3D" id="3.90.1150.10">
    <property type="entry name" value="Aspartate Aminotransferase, domain 1"/>
    <property type="match status" value="1"/>
</dbReference>
<dbReference type="PROSITE" id="PS00599">
    <property type="entry name" value="AA_TRANSFER_CLASS_2"/>
    <property type="match status" value="1"/>
</dbReference>
<evidence type="ECO:0000313" key="8">
    <source>
        <dbReference type="Proteomes" id="UP000177396"/>
    </source>
</evidence>
<comment type="caution">
    <text evidence="7">The sequence shown here is derived from an EMBL/GenBank/DDBJ whole genome shotgun (WGS) entry which is preliminary data.</text>
</comment>
<evidence type="ECO:0000256" key="2">
    <source>
        <dbReference type="ARBA" id="ARBA00022576"/>
    </source>
</evidence>
<dbReference type="AlphaFoldDB" id="A0A1F5YH07"/>